<keyword evidence="1" id="KW-0472">Membrane</keyword>
<feature type="transmembrane region" description="Helical" evidence="1">
    <location>
        <begin position="48"/>
        <end position="68"/>
    </location>
</feature>
<evidence type="ECO:0000256" key="1">
    <source>
        <dbReference type="SAM" id="Phobius"/>
    </source>
</evidence>
<evidence type="ECO:0000313" key="3">
    <source>
        <dbReference type="Proteomes" id="UP000075635"/>
    </source>
</evidence>
<dbReference type="EMBL" id="JEMB01002447">
    <property type="protein sequence ID" value="KYF81088.1"/>
    <property type="molecule type" value="Genomic_DNA"/>
</dbReference>
<keyword evidence="1" id="KW-1133">Transmembrane helix</keyword>
<name>A0A150RMY7_SORCE</name>
<reference evidence="2 3" key="1">
    <citation type="submission" date="2014-02" db="EMBL/GenBank/DDBJ databases">
        <title>The small core and large imbalanced accessory genome model reveals a collaborative survival strategy of Sorangium cellulosum strains in nature.</title>
        <authorList>
            <person name="Han K."/>
            <person name="Peng R."/>
            <person name="Blom J."/>
            <person name="Li Y.-Z."/>
        </authorList>
    </citation>
    <scope>NUCLEOTIDE SEQUENCE [LARGE SCALE GENOMIC DNA]</scope>
    <source>
        <strain evidence="2 3">So0011-07</strain>
    </source>
</reference>
<sequence length="89" mass="9651">MFLTESRGHERRFDDLIARNHGGYRIAGAELQRAQNAYTAMERAEERAAIALVAGAVLGAGTLVYALYPRSHGPRLTAVGPGLGLELTW</sequence>
<evidence type="ECO:0000313" key="2">
    <source>
        <dbReference type="EMBL" id="KYF81088.1"/>
    </source>
</evidence>
<dbReference type="Proteomes" id="UP000075635">
    <property type="component" value="Unassembled WGS sequence"/>
</dbReference>
<dbReference type="AlphaFoldDB" id="A0A150RMY7"/>
<organism evidence="2 3">
    <name type="scientific">Sorangium cellulosum</name>
    <name type="common">Polyangium cellulosum</name>
    <dbReference type="NCBI Taxonomy" id="56"/>
    <lineage>
        <taxon>Bacteria</taxon>
        <taxon>Pseudomonadati</taxon>
        <taxon>Myxococcota</taxon>
        <taxon>Polyangia</taxon>
        <taxon>Polyangiales</taxon>
        <taxon>Polyangiaceae</taxon>
        <taxon>Sorangium</taxon>
    </lineage>
</organism>
<protein>
    <submittedName>
        <fullName evidence="2">Uncharacterized protein</fullName>
    </submittedName>
</protein>
<comment type="caution">
    <text evidence="2">The sequence shown here is derived from an EMBL/GenBank/DDBJ whole genome shotgun (WGS) entry which is preliminary data.</text>
</comment>
<keyword evidence="1" id="KW-0812">Transmembrane</keyword>
<accession>A0A150RMY7</accession>
<proteinExistence type="predicted"/>
<gene>
    <name evidence="2" type="ORF">BE17_50575</name>
</gene>